<protein>
    <submittedName>
        <fullName evidence="2">Uncharacterized protein</fullName>
    </submittedName>
</protein>
<evidence type="ECO:0000256" key="1">
    <source>
        <dbReference type="SAM" id="Phobius"/>
    </source>
</evidence>
<keyword evidence="3" id="KW-1185">Reference proteome</keyword>
<keyword evidence="1" id="KW-0812">Transmembrane</keyword>
<gene>
    <name evidence="2" type="ORF">GMA8713_01054</name>
</gene>
<evidence type="ECO:0000313" key="2">
    <source>
        <dbReference type="EMBL" id="CZF79627.1"/>
    </source>
</evidence>
<keyword evidence="1" id="KW-1133">Transmembrane helix</keyword>
<dbReference type="EMBL" id="FIZY01000007">
    <property type="protein sequence ID" value="CZF79627.1"/>
    <property type="molecule type" value="Genomic_DNA"/>
</dbReference>
<dbReference type="Proteomes" id="UP000073601">
    <property type="component" value="Unassembled WGS sequence"/>
</dbReference>
<organism evidence="2 3">
    <name type="scientific">Grimontia marina</name>
    <dbReference type="NCBI Taxonomy" id="646534"/>
    <lineage>
        <taxon>Bacteria</taxon>
        <taxon>Pseudomonadati</taxon>
        <taxon>Pseudomonadota</taxon>
        <taxon>Gammaproteobacteria</taxon>
        <taxon>Vibrionales</taxon>
        <taxon>Vibrionaceae</taxon>
        <taxon>Grimontia</taxon>
    </lineage>
</organism>
<sequence>MSYEEKEQQIDVLIALLSSGQPLAESVTVWMIGVLADMKNERGLRIAVDNERVYL</sequence>
<feature type="transmembrane region" description="Helical" evidence="1">
    <location>
        <begin position="12"/>
        <end position="36"/>
    </location>
</feature>
<proteinExistence type="predicted"/>
<evidence type="ECO:0000313" key="3">
    <source>
        <dbReference type="Proteomes" id="UP000073601"/>
    </source>
</evidence>
<name>A0A128EYR7_9GAMM</name>
<keyword evidence="1" id="KW-0472">Membrane</keyword>
<accession>A0A128EYR7</accession>
<dbReference type="AlphaFoldDB" id="A0A128EYR7"/>
<reference evidence="3" key="1">
    <citation type="submission" date="2016-02" db="EMBL/GenBank/DDBJ databases">
        <authorList>
            <person name="Rodrigo-Torres Lidia"/>
            <person name="Arahal R.David."/>
        </authorList>
    </citation>
    <scope>NUCLEOTIDE SEQUENCE [LARGE SCALE GENOMIC DNA]</scope>
    <source>
        <strain evidence="3">CECT 8713</strain>
    </source>
</reference>
<dbReference type="RefSeq" id="WP_157515492.1">
    <property type="nucleotide sequence ID" value="NZ_CAWRCI010000007.1"/>
</dbReference>